<dbReference type="GO" id="GO:0071555">
    <property type="term" value="P:cell wall organization"/>
    <property type="evidence" value="ECO:0007669"/>
    <property type="project" value="TreeGrafter"/>
</dbReference>
<evidence type="ECO:0000256" key="6">
    <source>
        <dbReference type="ARBA" id="ARBA00022801"/>
    </source>
</evidence>
<dbReference type="GO" id="GO:0008658">
    <property type="term" value="F:penicillin binding"/>
    <property type="evidence" value="ECO:0007669"/>
    <property type="project" value="InterPro"/>
</dbReference>
<keyword evidence="7" id="KW-0472">Membrane</keyword>
<dbReference type="InterPro" id="IPR005311">
    <property type="entry name" value="PBP_dimer"/>
</dbReference>
<evidence type="ECO:0000256" key="7">
    <source>
        <dbReference type="ARBA" id="ARBA00023136"/>
    </source>
</evidence>
<name>A0A7G9RFJ6_9ACTN</name>
<dbReference type="PROSITE" id="PS00337">
    <property type="entry name" value="BETA_LACTAMASE_D"/>
    <property type="match status" value="1"/>
</dbReference>
<evidence type="ECO:0000256" key="2">
    <source>
        <dbReference type="ARBA" id="ARBA00007171"/>
    </source>
</evidence>
<dbReference type="InterPro" id="IPR050515">
    <property type="entry name" value="Beta-lactam/transpept"/>
</dbReference>
<comment type="subcellular location">
    <subcellularLocation>
        <location evidence="1">Membrane</location>
    </subcellularLocation>
</comment>
<dbReference type="PANTHER" id="PTHR30627">
    <property type="entry name" value="PEPTIDOGLYCAN D,D-TRANSPEPTIDASE"/>
    <property type="match status" value="1"/>
</dbReference>
<dbReference type="EMBL" id="CP060713">
    <property type="protein sequence ID" value="QNN54371.1"/>
    <property type="molecule type" value="Genomic_DNA"/>
</dbReference>
<dbReference type="PANTHER" id="PTHR30627:SF24">
    <property type="entry name" value="PENICILLIN-BINDING PROTEIN 4B"/>
    <property type="match status" value="1"/>
</dbReference>
<dbReference type="PROSITE" id="PS51257">
    <property type="entry name" value="PROKAR_LIPOPROTEIN"/>
    <property type="match status" value="1"/>
</dbReference>
<dbReference type="SUPFAM" id="SSF56601">
    <property type="entry name" value="beta-lactamase/transpeptidase-like"/>
    <property type="match status" value="1"/>
</dbReference>
<dbReference type="Gene3D" id="3.40.710.10">
    <property type="entry name" value="DD-peptidase/beta-lactamase superfamily"/>
    <property type="match status" value="1"/>
</dbReference>
<feature type="chain" id="PRO_5039606748" description="Beta-lactamase" evidence="11">
    <location>
        <begin position="19"/>
        <end position="630"/>
    </location>
</feature>
<dbReference type="GO" id="GO:0017001">
    <property type="term" value="P:antibiotic catabolic process"/>
    <property type="evidence" value="ECO:0007669"/>
    <property type="project" value="InterPro"/>
</dbReference>
<dbReference type="GO" id="GO:0005886">
    <property type="term" value="C:plasma membrane"/>
    <property type="evidence" value="ECO:0007669"/>
    <property type="project" value="TreeGrafter"/>
</dbReference>
<comment type="catalytic activity">
    <reaction evidence="9">
        <text>a beta-lactam + H2O = a substituted beta-amino acid</text>
        <dbReference type="Rhea" id="RHEA:20401"/>
        <dbReference type="ChEBI" id="CHEBI:15377"/>
        <dbReference type="ChEBI" id="CHEBI:35627"/>
        <dbReference type="ChEBI" id="CHEBI:140347"/>
        <dbReference type="EC" id="3.5.2.6"/>
    </reaction>
</comment>
<dbReference type="Gene3D" id="3.90.1310.10">
    <property type="entry name" value="Penicillin-binding protein 2a (Domain 2)"/>
    <property type="match status" value="1"/>
</dbReference>
<evidence type="ECO:0000259" key="12">
    <source>
        <dbReference type="Pfam" id="PF00905"/>
    </source>
</evidence>
<keyword evidence="8 9" id="KW-0046">Antibiotic resistance</keyword>
<feature type="region of interest" description="Disordered" evidence="10">
    <location>
        <begin position="65"/>
        <end position="89"/>
    </location>
</feature>
<proteinExistence type="inferred from homology"/>
<dbReference type="Pfam" id="PF03717">
    <property type="entry name" value="PBP_dimer"/>
    <property type="match status" value="1"/>
</dbReference>
<evidence type="ECO:0000256" key="3">
    <source>
        <dbReference type="ARBA" id="ARBA00007898"/>
    </source>
</evidence>
<evidence type="ECO:0000256" key="5">
    <source>
        <dbReference type="ARBA" id="ARBA00022729"/>
    </source>
</evidence>
<dbReference type="Pfam" id="PF00905">
    <property type="entry name" value="Transpeptidase"/>
    <property type="match status" value="1"/>
</dbReference>
<dbReference type="RefSeq" id="WP_187580211.1">
    <property type="nucleotide sequence ID" value="NZ_CP060713.1"/>
</dbReference>
<dbReference type="Proteomes" id="UP000515947">
    <property type="component" value="Chromosome"/>
</dbReference>
<feature type="domain" description="Penicillin-binding protein dimerisation" evidence="13">
    <location>
        <begin position="145"/>
        <end position="310"/>
    </location>
</feature>
<sequence>MRSRTLLATVLLAGSALAGCTSGSADPGQEPDDVARALAAGLTAGDLTGVPVTGKVAPEKLRARVSEGMEEATPTVSVQDVTESGDGSSATAALDFEWDLPDTDATWTSTGTVDLDRVGEAWKVALSESAWGLKPGEVLQLSAVAPERAPITGRGGAAIVEDRPVLRFGIDKTRVGPGRQAASARALAAAVDVDPAAFVAQVKAAGEKAFVEAIVLREAEAQPQLQAVAGIPGAGVVADTLPLAPTREFARPILGSVGPVTAEMVKKSDGAYASGDEAGLSGLQQRYDERLRGTPGWVVTATRSTGQRERSRRLFRLAPVPGAPLRTTLDLRLQEQAERVLADVGPSSALVAVQPSTGDLLAAASGPGSEGYSTATVGQYAPGSTFKVVTSLALLRAGLDPQSRVSCPSTTVVDGKRFKNYDDYPALGLGEITLRQAVANSCNTAFIEQRDRVRDLDQAAAALGLGVDHDLGFPAYFGQVPGGPDGSGGSETAAAAALIGQGEVLASPMAMAAVAASVAQGRTVVPHLLPDVAPTASPDQPLTAGEAEQLRGLMRAVVTEGSGSLLADLPGPPALAKTGTAEFGSEEPLRTHAWMIAVHGDLAVAAFVEVGDSGSGTAGPLLEEFLRSAS</sequence>
<accession>A0A7G9RFJ6</accession>
<protein>
    <recommendedName>
        <fullName evidence="4 9">Beta-lactamase</fullName>
        <ecNumber evidence="4 9">3.5.2.6</ecNumber>
    </recommendedName>
</protein>
<dbReference type="InterPro" id="IPR001460">
    <property type="entry name" value="PCN-bd_Tpept"/>
</dbReference>
<keyword evidence="15" id="KW-1185">Reference proteome</keyword>
<reference evidence="14 15" key="1">
    <citation type="submission" date="2020-08" db="EMBL/GenBank/DDBJ databases">
        <title>Genome sequence of Nocardioides mesophilus KACC 16243T.</title>
        <authorList>
            <person name="Hyun D.-W."/>
            <person name="Bae J.-W."/>
        </authorList>
    </citation>
    <scope>NUCLEOTIDE SEQUENCE [LARGE SCALE GENOMIC DNA]</scope>
    <source>
        <strain evidence="14 15">KACC 16243</strain>
    </source>
</reference>
<dbReference type="SUPFAM" id="SSF56519">
    <property type="entry name" value="Penicillin binding protein dimerisation domain"/>
    <property type="match status" value="1"/>
</dbReference>
<dbReference type="KEGG" id="nmes:H9L09_08600"/>
<evidence type="ECO:0000256" key="1">
    <source>
        <dbReference type="ARBA" id="ARBA00004370"/>
    </source>
</evidence>
<dbReference type="AlphaFoldDB" id="A0A7G9RFJ6"/>
<feature type="signal peptide" evidence="11">
    <location>
        <begin position="1"/>
        <end position="18"/>
    </location>
</feature>
<dbReference type="GO" id="GO:0008800">
    <property type="term" value="F:beta-lactamase activity"/>
    <property type="evidence" value="ECO:0007669"/>
    <property type="project" value="UniProtKB-UniRule"/>
</dbReference>
<dbReference type="InterPro" id="IPR012338">
    <property type="entry name" value="Beta-lactam/transpept-like"/>
</dbReference>
<evidence type="ECO:0000313" key="15">
    <source>
        <dbReference type="Proteomes" id="UP000515947"/>
    </source>
</evidence>
<keyword evidence="6 9" id="KW-0378">Hydrolase</keyword>
<dbReference type="GO" id="GO:0071972">
    <property type="term" value="F:peptidoglycan L,D-transpeptidase activity"/>
    <property type="evidence" value="ECO:0007669"/>
    <property type="project" value="TreeGrafter"/>
</dbReference>
<evidence type="ECO:0000313" key="14">
    <source>
        <dbReference type="EMBL" id="QNN54371.1"/>
    </source>
</evidence>
<comment type="similarity">
    <text evidence="2">Belongs to the transpeptidase family.</text>
</comment>
<evidence type="ECO:0000256" key="8">
    <source>
        <dbReference type="ARBA" id="ARBA00023251"/>
    </source>
</evidence>
<gene>
    <name evidence="14" type="ORF">H9L09_08600</name>
</gene>
<comment type="similarity">
    <text evidence="3 9">Belongs to the class-D beta-lactamase family.</text>
</comment>
<organism evidence="14 15">
    <name type="scientific">Nocardioides mesophilus</name>
    <dbReference type="NCBI Taxonomy" id="433659"/>
    <lineage>
        <taxon>Bacteria</taxon>
        <taxon>Bacillati</taxon>
        <taxon>Actinomycetota</taxon>
        <taxon>Actinomycetes</taxon>
        <taxon>Propionibacteriales</taxon>
        <taxon>Nocardioidaceae</taxon>
        <taxon>Nocardioides</taxon>
    </lineage>
</organism>
<evidence type="ECO:0000256" key="10">
    <source>
        <dbReference type="SAM" id="MobiDB-lite"/>
    </source>
</evidence>
<evidence type="ECO:0000256" key="9">
    <source>
        <dbReference type="RuleBase" id="RU361140"/>
    </source>
</evidence>
<keyword evidence="5 11" id="KW-0732">Signal</keyword>
<evidence type="ECO:0000256" key="4">
    <source>
        <dbReference type="ARBA" id="ARBA00012865"/>
    </source>
</evidence>
<dbReference type="EC" id="3.5.2.6" evidence="4 9"/>
<dbReference type="InterPro" id="IPR002137">
    <property type="entry name" value="Beta-lactam_class-D_AS"/>
</dbReference>
<feature type="compositionally biased region" description="Polar residues" evidence="10">
    <location>
        <begin position="74"/>
        <end position="89"/>
    </location>
</feature>
<dbReference type="InterPro" id="IPR036138">
    <property type="entry name" value="PBP_dimer_sf"/>
</dbReference>
<evidence type="ECO:0000259" key="13">
    <source>
        <dbReference type="Pfam" id="PF03717"/>
    </source>
</evidence>
<evidence type="ECO:0000256" key="11">
    <source>
        <dbReference type="SAM" id="SignalP"/>
    </source>
</evidence>
<feature type="domain" description="Penicillin-binding protein transpeptidase" evidence="12">
    <location>
        <begin position="350"/>
        <end position="612"/>
    </location>
</feature>
<dbReference type="GO" id="GO:0046677">
    <property type="term" value="P:response to antibiotic"/>
    <property type="evidence" value="ECO:0007669"/>
    <property type="project" value="UniProtKB-UniRule"/>
</dbReference>